<comment type="similarity">
    <text evidence="1">Belongs to the bacterial solute-binding protein ModA family.</text>
</comment>
<dbReference type="CDD" id="cd13539">
    <property type="entry name" value="PBP2_AvModA"/>
    <property type="match status" value="1"/>
</dbReference>
<evidence type="ECO:0000256" key="4">
    <source>
        <dbReference type="PIRSR" id="PIRSR004846-1"/>
    </source>
</evidence>
<feature type="binding site" evidence="4">
    <location>
        <position position="154"/>
    </location>
    <ligand>
        <name>molybdate</name>
        <dbReference type="ChEBI" id="CHEBI:36264"/>
    </ligand>
</feature>
<dbReference type="SUPFAM" id="SSF53850">
    <property type="entry name" value="Periplasmic binding protein-like II"/>
    <property type="match status" value="1"/>
</dbReference>
<comment type="caution">
    <text evidence="5">The sequence shown here is derived from an EMBL/GenBank/DDBJ whole genome shotgun (WGS) entry which is preliminary data.</text>
</comment>
<name>A0A4R2PIM0_RHOSA</name>
<evidence type="ECO:0000313" key="5">
    <source>
        <dbReference type="EMBL" id="TCP35329.1"/>
    </source>
</evidence>
<dbReference type="PIRSF" id="PIRSF004846">
    <property type="entry name" value="ModA"/>
    <property type="match status" value="1"/>
</dbReference>
<dbReference type="Pfam" id="PF13531">
    <property type="entry name" value="SBP_bac_11"/>
    <property type="match status" value="1"/>
</dbReference>
<dbReference type="Proteomes" id="UP000295399">
    <property type="component" value="Unassembled WGS sequence"/>
</dbReference>
<dbReference type="InterPro" id="IPR044084">
    <property type="entry name" value="AvModA-like_subst-bd"/>
</dbReference>
<dbReference type="InterPro" id="IPR005950">
    <property type="entry name" value="ModA"/>
</dbReference>
<dbReference type="AlphaFoldDB" id="A0A4R2PIM0"/>
<evidence type="ECO:0000256" key="1">
    <source>
        <dbReference type="ARBA" id="ARBA00009175"/>
    </source>
</evidence>
<dbReference type="Gene3D" id="3.40.190.10">
    <property type="entry name" value="Periplasmic binding protein-like II"/>
    <property type="match status" value="2"/>
</dbReference>
<dbReference type="GO" id="GO:0015689">
    <property type="term" value="P:molybdate ion transport"/>
    <property type="evidence" value="ECO:0007669"/>
    <property type="project" value="InterPro"/>
</dbReference>
<reference evidence="5 6" key="1">
    <citation type="submission" date="2019-03" db="EMBL/GenBank/DDBJ databases">
        <title>Genomic Encyclopedia of Type Strains, Phase IV (KMG-IV): sequencing the most valuable type-strain genomes for metagenomic binning, comparative biology and taxonomic classification.</title>
        <authorList>
            <person name="Goeker M."/>
        </authorList>
    </citation>
    <scope>NUCLEOTIDE SEQUENCE [LARGE SCALE GENOMIC DNA]</scope>
    <source>
        <strain evidence="5 6">DSM 2132</strain>
    </source>
</reference>
<dbReference type="InParanoid" id="A0A4R2PIM0"/>
<dbReference type="PANTHER" id="PTHR30632">
    <property type="entry name" value="MOLYBDATE-BINDING PERIPLASMIC PROTEIN"/>
    <property type="match status" value="1"/>
</dbReference>
<keyword evidence="2 4" id="KW-0479">Metal-binding</keyword>
<dbReference type="InterPro" id="IPR050682">
    <property type="entry name" value="ModA/WtpA"/>
</dbReference>
<dbReference type="GO" id="GO:0046872">
    <property type="term" value="F:metal ion binding"/>
    <property type="evidence" value="ECO:0007669"/>
    <property type="project" value="UniProtKB-KW"/>
</dbReference>
<keyword evidence="3" id="KW-0732">Signal</keyword>
<evidence type="ECO:0000256" key="3">
    <source>
        <dbReference type="ARBA" id="ARBA00022729"/>
    </source>
</evidence>
<evidence type="ECO:0000313" key="6">
    <source>
        <dbReference type="Proteomes" id="UP000295399"/>
    </source>
</evidence>
<gene>
    <name evidence="5" type="ORF">EV659_104180</name>
</gene>
<protein>
    <submittedName>
        <fullName evidence="5">Molybdate transport system substrate-binding protein</fullName>
    </submittedName>
</protein>
<keyword evidence="6" id="KW-1185">Reference proteome</keyword>
<keyword evidence="4" id="KW-0500">Molybdenum</keyword>
<dbReference type="PANTHER" id="PTHR30632:SF14">
    <property type="entry name" value="TUNGSTATE_MOLYBDATE_CHROMATE-BINDING PROTEIN MODA"/>
    <property type="match status" value="1"/>
</dbReference>
<dbReference type="NCBIfam" id="TIGR01256">
    <property type="entry name" value="modA"/>
    <property type="match status" value="1"/>
</dbReference>
<sequence length="240" mass="25180">MPGRAAETATVAVAANFARPLAALVEAFSRRCEDRLALRVVHGSTGGLYAQIRYGAPYHVFLAADADRPARLVAQGHALAGSRFTYAVGRLALWQPAPGGATVDGPAVLRARSFRRLAVANPDLAPYGAAAMAVLARLDLTEALASRLVRAENVGQAFALTATGNADWGFVGLASVLARPNGVRGRWWAVPPGFHPPVRQDAVLLSGGRDNRAAEAFLVFLQSDEAAALIGDFGYGVPAR</sequence>
<accession>A0A4R2PIM0</accession>
<dbReference type="GO" id="GO:0030973">
    <property type="term" value="F:molybdate ion binding"/>
    <property type="evidence" value="ECO:0007669"/>
    <property type="project" value="InterPro"/>
</dbReference>
<proteinExistence type="inferred from homology"/>
<dbReference type="EMBL" id="SLXO01000004">
    <property type="protein sequence ID" value="TCP35329.1"/>
    <property type="molecule type" value="Genomic_DNA"/>
</dbReference>
<evidence type="ECO:0000256" key="2">
    <source>
        <dbReference type="ARBA" id="ARBA00022723"/>
    </source>
</evidence>
<organism evidence="5 6">
    <name type="scientific">Rhodothalassium salexigens DSM 2132</name>
    <dbReference type="NCBI Taxonomy" id="1188247"/>
    <lineage>
        <taxon>Bacteria</taxon>
        <taxon>Pseudomonadati</taxon>
        <taxon>Pseudomonadota</taxon>
        <taxon>Alphaproteobacteria</taxon>
        <taxon>Rhodothalassiales</taxon>
        <taxon>Rhodothalassiaceae</taxon>
        <taxon>Rhodothalassium</taxon>
    </lineage>
</organism>
<feature type="binding site" evidence="4">
    <location>
        <position position="45"/>
    </location>
    <ligand>
        <name>molybdate</name>
        <dbReference type="ChEBI" id="CHEBI:36264"/>
    </ligand>
</feature>